<organism evidence="2 3">
    <name type="scientific">Diploptera punctata</name>
    <name type="common">Pacific beetle cockroach</name>
    <dbReference type="NCBI Taxonomy" id="6984"/>
    <lineage>
        <taxon>Eukaryota</taxon>
        <taxon>Metazoa</taxon>
        <taxon>Ecdysozoa</taxon>
        <taxon>Arthropoda</taxon>
        <taxon>Hexapoda</taxon>
        <taxon>Insecta</taxon>
        <taxon>Pterygota</taxon>
        <taxon>Neoptera</taxon>
        <taxon>Polyneoptera</taxon>
        <taxon>Dictyoptera</taxon>
        <taxon>Blattodea</taxon>
        <taxon>Blaberoidea</taxon>
        <taxon>Blaberidae</taxon>
        <taxon>Diplopterinae</taxon>
        <taxon>Diploptera</taxon>
    </lineage>
</organism>
<feature type="region of interest" description="Disordered" evidence="1">
    <location>
        <begin position="1"/>
        <end position="21"/>
    </location>
</feature>
<keyword evidence="3" id="KW-1185">Reference proteome</keyword>
<dbReference type="AlphaFoldDB" id="A0AAD7ZW01"/>
<feature type="non-terminal residue" evidence="2">
    <location>
        <position position="1"/>
    </location>
</feature>
<reference evidence="2" key="2">
    <citation type="submission" date="2023-05" db="EMBL/GenBank/DDBJ databases">
        <authorList>
            <person name="Fouks B."/>
        </authorList>
    </citation>
    <scope>NUCLEOTIDE SEQUENCE</scope>
    <source>
        <strain evidence="2">Stay&amp;Tobe</strain>
        <tissue evidence="2">Testes</tissue>
    </source>
</reference>
<name>A0AAD7ZW01_DIPPU</name>
<dbReference type="Proteomes" id="UP001233999">
    <property type="component" value="Unassembled WGS sequence"/>
</dbReference>
<proteinExistence type="predicted"/>
<reference evidence="2" key="1">
    <citation type="journal article" date="2023" name="IScience">
        <title>Live-bearing cockroach genome reveals convergent evolutionary mechanisms linked to viviparity in insects and beyond.</title>
        <authorList>
            <person name="Fouks B."/>
            <person name="Harrison M.C."/>
            <person name="Mikhailova A.A."/>
            <person name="Marchal E."/>
            <person name="English S."/>
            <person name="Carruthers M."/>
            <person name="Jennings E.C."/>
            <person name="Chiamaka E.L."/>
            <person name="Frigard R.A."/>
            <person name="Pippel M."/>
            <person name="Attardo G.M."/>
            <person name="Benoit J.B."/>
            <person name="Bornberg-Bauer E."/>
            <person name="Tobe S.S."/>
        </authorList>
    </citation>
    <scope>NUCLEOTIDE SEQUENCE</scope>
    <source>
        <strain evidence="2">Stay&amp;Tobe</strain>
    </source>
</reference>
<feature type="non-terminal residue" evidence="2">
    <location>
        <position position="55"/>
    </location>
</feature>
<gene>
    <name evidence="2" type="ORF">L9F63_019061</name>
</gene>
<sequence>GQLSSLMTQTSTGTGSSSSTSTSISLFHWRTLLITGSVSSPVIDYLSLEPVFSNT</sequence>
<evidence type="ECO:0000313" key="2">
    <source>
        <dbReference type="EMBL" id="KAJ9587431.1"/>
    </source>
</evidence>
<protein>
    <submittedName>
        <fullName evidence="2">Uncharacterized protein</fullName>
    </submittedName>
</protein>
<evidence type="ECO:0000256" key="1">
    <source>
        <dbReference type="SAM" id="MobiDB-lite"/>
    </source>
</evidence>
<dbReference type="EMBL" id="JASPKZ010006439">
    <property type="protein sequence ID" value="KAJ9587431.1"/>
    <property type="molecule type" value="Genomic_DNA"/>
</dbReference>
<evidence type="ECO:0000313" key="3">
    <source>
        <dbReference type="Proteomes" id="UP001233999"/>
    </source>
</evidence>
<comment type="caution">
    <text evidence="2">The sequence shown here is derived from an EMBL/GenBank/DDBJ whole genome shotgun (WGS) entry which is preliminary data.</text>
</comment>
<accession>A0AAD7ZW01</accession>